<dbReference type="EMBL" id="BMOK01000006">
    <property type="protein sequence ID" value="GGL54512.1"/>
    <property type="molecule type" value="Genomic_DNA"/>
</dbReference>
<protein>
    <recommendedName>
        <fullName evidence="3">dTDP-4-amino-4,6-dideoxygalactose transaminase</fullName>
    </recommendedName>
</protein>
<proteinExistence type="predicted"/>
<evidence type="ECO:0008006" key="3">
    <source>
        <dbReference type="Google" id="ProtNLM"/>
    </source>
</evidence>
<dbReference type="SUPFAM" id="SSF53383">
    <property type="entry name" value="PLP-dependent transferases"/>
    <property type="match status" value="1"/>
</dbReference>
<evidence type="ECO:0000313" key="2">
    <source>
        <dbReference type="Proteomes" id="UP000654670"/>
    </source>
</evidence>
<comment type="caution">
    <text evidence="1">The sequence shown here is derived from an EMBL/GenBank/DDBJ whole genome shotgun (WGS) entry which is preliminary data.</text>
</comment>
<dbReference type="InterPro" id="IPR015424">
    <property type="entry name" value="PyrdxlP-dep_Trfase"/>
</dbReference>
<sequence>MSDHFKKIGGFFSLELPKRTEYHSRALRLNSARYCLEYILRVRNYKKIYLPAYICDSVLQPVKRLNVNYHFYRIGEDFAPVLGREPEEDACFLYVNYFGLNGQNVRKICCTQKNVIIDNTQAFFDRPPAHIDTLYSPRKFFGVPDGGYLYTDAESRLNLKQDPSYYRFDALLKQIDLGTAAAAPLFKENEAYLDRCGMQAMSRLTQRLLMSIDYQQALTKRNENFRFLNGLLRPCNRLKAAFNDLDGPMCYPLLIERGEQLKEFLIERNIYVNDYWEEVMARVPTGSFEYRLARDLVPLPVDQHCNMANMHAIVEAVLDFLRFTRDI</sequence>
<gene>
    <name evidence="1" type="ORF">GCM10007968_18230</name>
</gene>
<evidence type="ECO:0000313" key="1">
    <source>
        <dbReference type="EMBL" id="GGL54512.1"/>
    </source>
</evidence>
<accession>A0A917S4B7</accession>
<dbReference type="Proteomes" id="UP000654670">
    <property type="component" value="Unassembled WGS sequence"/>
</dbReference>
<dbReference type="AlphaFoldDB" id="A0A917S4B7"/>
<reference evidence="1" key="2">
    <citation type="submission" date="2020-09" db="EMBL/GenBank/DDBJ databases">
        <authorList>
            <person name="Sun Q."/>
            <person name="Ohkuma M."/>
        </authorList>
    </citation>
    <scope>NUCLEOTIDE SEQUENCE</scope>
    <source>
        <strain evidence="1">JCM 15325</strain>
    </source>
</reference>
<dbReference type="RefSeq" id="WP_229727543.1">
    <property type="nucleotide sequence ID" value="NZ_BMOK01000006.1"/>
</dbReference>
<keyword evidence="2" id="KW-1185">Reference proteome</keyword>
<reference evidence="1" key="1">
    <citation type="journal article" date="2014" name="Int. J. Syst. Evol. Microbiol.">
        <title>Complete genome sequence of Corynebacterium casei LMG S-19264T (=DSM 44701T), isolated from a smear-ripened cheese.</title>
        <authorList>
            <consortium name="US DOE Joint Genome Institute (JGI-PGF)"/>
            <person name="Walter F."/>
            <person name="Albersmeier A."/>
            <person name="Kalinowski J."/>
            <person name="Ruckert C."/>
        </authorList>
    </citation>
    <scope>NUCLEOTIDE SEQUENCE</scope>
    <source>
        <strain evidence="1">JCM 15325</strain>
    </source>
</reference>
<name>A0A917S4B7_9BACL</name>
<organism evidence="1 2">
    <name type="scientific">Sporolactobacillus putidus</name>
    <dbReference type="NCBI Taxonomy" id="492735"/>
    <lineage>
        <taxon>Bacteria</taxon>
        <taxon>Bacillati</taxon>
        <taxon>Bacillota</taxon>
        <taxon>Bacilli</taxon>
        <taxon>Bacillales</taxon>
        <taxon>Sporolactobacillaceae</taxon>
        <taxon>Sporolactobacillus</taxon>
    </lineage>
</organism>